<keyword evidence="2 4" id="KW-0169">Cobalamin biosynthesis</keyword>
<dbReference type="InterPro" id="IPR011698">
    <property type="entry name" value="GATase_3"/>
</dbReference>
<dbReference type="InterPro" id="IPR047045">
    <property type="entry name" value="CobQ_N"/>
</dbReference>
<sequence length="495" mass="55593">MKRCVMFQGTGSDVGKSVLATAFCRIFRREGYAVAPFKAQNMALNSYVTRDGGEIGRAQGVQAEACGVDATVDMNPILLKPTGERHSQIVLRGQPHSHMDAFTFRGEFHTYAWKVVTQSYRRLEQEADLIVIEGAGSPVEINLKEREIVNMRVARWLNAPVILVADIDRGGVFAQLVGTMELLEPAERELVAGFLINKFRGDPSLMETGIRWLEERTGKPVLGLIPWLPDLGIEAEDSVALQHRTRREKGDGEILRIAVIRHPRIANFTDVDPLEREPDVYLNYVESPDALASADVIILPDSQNVMEDWHHWEKRGLSTELRCRMKQGARVVGICGGYQMLGQSLESTSQRLPGLNLFPVNTLVSAKKRTARVKGVVTSERLAGLPVEGDQIQAGGMRRISGSMNHPFLQVIEGESLYDGGQITPDGRHWGVDLHGIFANDSFRREWLNDIRREKGWEPVEGIIYYRKLREAALDRLADHVKTYTDMDRLYRILG</sequence>
<organism evidence="7 8">
    <name type="scientific">Kroppenstedtia sanguinis</name>
    <dbReference type="NCBI Taxonomy" id="1380684"/>
    <lineage>
        <taxon>Bacteria</taxon>
        <taxon>Bacillati</taxon>
        <taxon>Bacillota</taxon>
        <taxon>Bacilli</taxon>
        <taxon>Bacillales</taxon>
        <taxon>Thermoactinomycetaceae</taxon>
        <taxon>Kroppenstedtia</taxon>
    </lineage>
</organism>
<dbReference type="NCBIfam" id="TIGR00313">
    <property type="entry name" value="cobQ"/>
    <property type="match status" value="1"/>
</dbReference>
<dbReference type="InterPro" id="IPR033949">
    <property type="entry name" value="CobQ_GATase1"/>
</dbReference>
<gene>
    <name evidence="4" type="primary">cobQ</name>
    <name evidence="7" type="ORF">ACFQ4Y_03480</name>
</gene>
<dbReference type="SUPFAM" id="SSF52317">
    <property type="entry name" value="Class I glutamine amidotransferase-like"/>
    <property type="match status" value="1"/>
</dbReference>
<keyword evidence="8" id="KW-1185">Reference proteome</keyword>
<dbReference type="RefSeq" id="WP_380162996.1">
    <property type="nucleotide sequence ID" value="NZ_JBHTNU010000002.1"/>
</dbReference>
<evidence type="ECO:0000313" key="8">
    <source>
        <dbReference type="Proteomes" id="UP001597282"/>
    </source>
</evidence>
<proteinExistence type="inferred from homology"/>
<feature type="active site" evidence="4">
    <location>
        <position position="435"/>
    </location>
</feature>
<feature type="active site" description="Nucleophile" evidence="4">
    <location>
        <position position="335"/>
    </location>
</feature>
<evidence type="ECO:0000313" key="7">
    <source>
        <dbReference type="EMBL" id="MFD1425997.1"/>
    </source>
</evidence>
<dbReference type="Pfam" id="PF07685">
    <property type="entry name" value="GATase_3"/>
    <property type="match status" value="1"/>
</dbReference>
<dbReference type="Gene3D" id="3.40.50.880">
    <property type="match status" value="1"/>
</dbReference>
<dbReference type="NCBIfam" id="NF001989">
    <property type="entry name" value="PRK00784.1"/>
    <property type="match status" value="1"/>
</dbReference>
<accession>A0ABW4C5L3</accession>
<dbReference type="Gene3D" id="3.40.50.300">
    <property type="entry name" value="P-loop containing nucleotide triphosphate hydrolases"/>
    <property type="match status" value="1"/>
</dbReference>
<comment type="pathway">
    <text evidence="1 4">Cofactor biosynthesis; adenosylcobalamin biosynthesis.</text>
</comment>
<dbReference type="CDD" id="cd05389">
    <property type="entry name" value="CobQ_N"/>
    <property type="match status" value="1"/>
</dbReference>
<comment type="function">
    <text evidence="4">Catalyzes amidations at positions B, D, E, and G on adenosylcobyrinic A,C-diamide. NH(2) groups are provided by glutamine, and one molecule of ATP is hydrogenolyzed for each amidation.</text>
</comment>
<dbReference type="SUPFAM" id="SSF52540">
    <property type="entry name" value="P-loop containing nucleoside triphosphate hydrolases"/>
    <property type="match status" value="1"/>
</dbReference>
<dbReference type="Proteomes" id="UP001597282">
    <property type="component" value="Unassembled WGS sequence"/>
</dbReference>
<comment type="similarity">
    <text evidence="4">Belongs to the CobB/CobQ family. CobQ subfamily.</text>
</comment>
<dbReference type="InterPro" id="IPR029062">
    <property type="entry name" value="Class_I_gatase-like"/>
</dbReference>
<keyword evidence="3 4" id="KW-0315">Glutamine amidotransferase</keyword>
<dbReference type="InterPro" id="IPR027417">
    <property type="entry name" value="P-loop_NTPase"/>
</dbReference>
<dbReference type="InterPro" id="IPR002586">
    <property type="entry name" value="CobQ/CobB/MinD/ParA_Nub-bd_dom"/>
</dbReference>
<evidence type="ECO:0000259" key="5">
    <source>
        <dbReference type="Pfam" id="PF01656"/>
    </source>
</evidence>
<dbReference type="EMBL" id="JBHTNU010000002">
    <property type="protein sequence ID" value="MFD1425997.1"/>
    <property type="molecule type" value="Genomic_DNA"/>
</dbReference>
<dbReference type="Pfam" id="PF01656">
    <property type="entry name" value="CbiA"/>
    <property type="match status" value="1"/>
</dbReference>
<dbReference type="PANTHER" id="PTHR21343:SF1">
    <property type="entry name" value="COBYRIC ACID SYNTHASE"/>
    <property type="match status" value="1"/>
</dbReference>
<dbReference type="PROSITE" id="PS51274">
    <property type="entry name" value="GATASE_COBBQ"/>
    <property type="match status" value="1"/>
</dbReference>
<name>A0ABW4C5L3_9BACL</name>
<dbReference type="PANTHER" id="PTHR21343">
    <property type="entry name" value="DETHIOBIOTIN SYNTHETASE"/>
    <property type="match status" value="1"/>
</dbReference>
<feature type="domain" description="CobB/CobQ-like glutamine amidotransferase" evidence="6">
    <location>
        <begin position="256"/>
        <end position="442"/>
    </location>
</feature>
<dbReference type="HAMAP" id="MF_00028">
    <property type="entry name" value="CobQ"/>
    <property type="match status" value="1"/>
</dbReference>
<comment type="caution">
    <text evidence="7">The sequence shown here is derived from an EMBL/GenBank/DDBJ whole genome shotgun (WGS) entry which is preliminary data.</text>
</comment>
<dbReference type="CDD" id="cd01750">
    <property type="entry name" value="GATase1_CobQ"/>
    <property type="match status" value="1"/>
</dbReference>
<reference evidence="8" key="1">
    <citation type="journal article" date="2019" name="Int. J. Syst. Evol. Microbiol.">
        <title>The Global Catalogue of Microorganisms (GCM) 10K type strain sequencing project: providing services to taxonomists for standard genome sequencing and annotation.</title>
        <authorList>
            <consortium name="The Broad Institute Genomics Platform"/>
            <consortium name="The Broad Institute Genome Sequencing Center for Infectious Disease"/>
            <person name="Wu L."/>
            <person name="Ma J."/>
        </authorList>
    </citation>
    <scope>NUCLEOTIDE SEQUENCE [LARGE SCALE GENOMIC DNA]</scope>
    <source>
        <strain evidence="8">S1</strain>
    </source>
</reference>
<evidence type="ECO:0000256" key="3">
    <source>
        <dbReference type="ARBA" id="ARBA00022962"/>
    </source>
</evidence>
<feature type="domain" description="CobQ/CobB/MinD/ParA nucleotide binding" evidence="5">
    <location>
        <begin position="5"/>
        <end position="231"/>
    </location>
</feature>
<protein>
    <recommendedName>
        <fullName evidence="4">Cobyric acid synthase</fullName>
    </recommendedName>
</protein>
<evidence type="ECO:0000256" key="1">
    <source>
        <dbReference type="ARBA" id="ARBA00004953"/>
    </source>
</evidence>
<dbReference type="InterPro" id="IPR004459">
    <property type="entry name" value="CobQ_synth"/>
</dbReference>
<evidence type="ECO:0000259" key="6">
    <source>
        <dbReference type="Pfam" id="PF07685"/>
    </source>
</evidence>
<evidence type="ECO:0000256" key="2">
    <source>
        <dbReference type="ARBA" id="ARBA00022573"/>
    </source>
</evidence>
<evidence type="ECO:0000256" key="4">
    <source>
        <dbReference type="HAMAP-Rule" id="MF_00028"/>
    </source>
</evidence>